<dbReference type="Pfam" id="PF01650">
    <property type="entry name" value="Peptidase_C13"/>
    <property type="match status" value="1"/>
</dbReference>
<dbReference type="PANTHER" id="PTHR12000:SF42">
    <property type="entry name" value="LEGUMAIN"/>
    <property type="match status" value="1"/>
</dbReference>
<keyword evidence="3" id="KW-0732">Signal</keyword>
<sequence length="448" mass="50113">MKRVEVPLGMATMKLSLLALLGLFASCADARKAWALLFTGAKGFQNYASHSALCNAYHTLHRSGIPKERIVVIMYDNVVDDFDNPYPGELFNNYSKVDVYRDTPLDYTGSEVSADLILATLRGDKELVRNLTGREGKVIESGPEDNIFVAAITHGLPGMLKMPYGLMRASKLIKTLQDMHDNKQYAKLVFYLDSCASGSVFKNLPEDINVFAMSASRANEPAYKNYCEHPEFIYACLGSQFTNGWVENMESVNIRSTTFLDQAKILKEVVNMSDPQVFGNISILKDSLHQFFGGNSEPMPQQLADVSSQGNSPKDVVPSHLMPMLLLQRQVRKYPSNRRLRVKLSHLENTTREVDRFFYYAAKIGDPDARSRTLSKILSAPAEDILNWHCYEAAAQMIFDTCPGFNRAEIEAYAMFKFSVLVNLCNRVTVAQVLRGVKAAFELTSVCG</sequence>
<feature type="chain" id="PRO_5043853567" evidence="3">
    <location>
        <begin position="31"/>
        <end position="448"/>
    </location>
</feature>
<proteinExistence type="inferred from homology"/>
<evidence type="ECO:0000256" key="3">
    <source>
        <dbReference type="SAM" id="SignalP"/>
    </source>
</evidence>
<dbReference type="GO" id="GO:0006624">
    <property type="term" value="P:vacuolar protein processing"/>
    <property type="evidence" value="ECO:0007669"/>
    <property type="project" value="TreeGrafter"/>
</dbReference>
<dbReference type="GO" id="GO:0004197">
    <property type="term" value="F:cysteine-type endopeptidase activity"/>
    <property type="evidence" value="ECO:0007669"/>
    <property type="project" value="TreeGrafter"/>
</dbReference>
<organism evidence="4 5">
    <name type="scientific">Plakobranchus ocellatus</name>
    <dbReference type="NCBI Taxonomy" id="259542"/>
    <lineage>
        <taxon>Eukaryota</taxon>
        <taxon>Metazoa</taxon>
        <taxon>Spiralia</taxon>
        <taxon>Lophotrochozoa</taxon>
        <taxon>Mollusca</taxon>
        <taxon>Gastropoda</taxon>
        <taxon>Heterobranchia</taxon>
        <taxon>Euthyneura</taxon>
        <taxon>Panpulmonata</taxon>
        <taxon>Sacoglossa</taxon>
        <taxon>Placobranchoidea</taxon>
        <taxon>Plakobranchidae</taxon>
        <taxon>Plakobranchus</taxon>
    </lineage>
</organism>
<dbReference type="InterPro" id="IPR001096">
    <property type="entry name" value="Peptidase_C13"/>
</dbReference>
<feature type="signal peptide" evidence="3">
    <location>
        <begin position="1"/>
        <end position="30"/>
    </location>
</feature>
<evidence type="ECO:0000256" key="1">
    <source>
        <dbReference type="ARBA" id="ARBA00009941"/>
    </source>
</evidence>
<dbReference type="GO" id="GO:0051603">
    <property type="term" value="P:proteolysis involved in protein catabolic process"/>
    <property type="evidence" value="ECO:0007669"/>
    <property type="project" value="TreeGrafter"/>
</dbReference>
<evidence type="ECO:0000313" key="5">
    <source>
        <dbReference type="Proteomes" id="UP000735302"/>
    </source>
</evidence>
<dbReference type="PANTHER" id="PTHR12000">
    <property type="entry name" value="HEMOGLOBINASE FAMILY MEMBER"/>
    <property type="match status" value="1"/>
</dbReference>
<dbReference type="PRINTS" id="PR00776">
    <property type="entry name" value="HEMOGLOBNASE"/>
</dbReference>
<dbReference type="Gene3D" id="1.10.132.130">
    <property type="match status" value="1"/>
</dbReference>
<feature type="active site" evidence="2">
    <location>
        <position position="154"/>
    </location>
</feature>
<comment type="similarity">
    <text evidence="1">Belongs to the peptidase C13 family.</text>
</comment>
<feature type="active site" description="Nucleophile" evidence="2">
    <location>
        <position position="195"/>
    </location>
</feature>
<dbReference type="PROSITE" id="PS51257">
    <property type="entry name" value="PROKAR_LIPOPROTEIN"/>
    <property type="match status" value="1"/>
</dbReference>
<dbReference type="Gene3D" id="3.40.50.1460">
    <property type="match status" value="1"/>
</dbReference>
<reference evidence="4 5" key="1">
    <citation type="journal article" date="2021" name="Elife">
        <title>Chloroplast acquisition without the gene transfer in kleptoplastic sea slugs, Plakobranchus ocellatus.</title>
        <authorList>
            <person name="Maeda T."/>
            <person name="Takahashi S."/>
            <person name="Yoshida T."/>
            <person name="Shimamura S."/>
            <person name="Takaki Y."/>
            <person name="Nagai Y."/>
            <person name="Toyoda A."/>
            <person name="Suzuki Y."/>
            <person name="Arimoto A."/>
            <person name="Ishii H."/>
            <person name="Satoh N."/>
            <person name="Nishiyama T."/>
            <person name="Hasebe M."/>
            <person name="Maruyama T."/>
            <person name="Minagawa J."/>
            <person name="Obokata J."/>
            <person name="Shigenobu S."/>
        </authorList>
    </citation>
    <scope>NUCLEOTIDE SEQUENCE [LARGE SCALE GENOMIC DNA]</scope>
</reference>
<accession>A0AAV3YT88</accession>
<dbReference type="InterPro" id="IPR046427">
    <property type="entry name" value="Legumain_prodom_sf"/>
</dbReference>
<dbReference type="GO" id="GO:0005773">
    <property type="term" value="C:vacuole"/>
    <property type="evidence" value="ECO:0007669"/>
    <property type="project" value="GOC"/>
</dbReference>
<dbReference type="PIRSF" id="PIRSF019663">
    <property type="entry name" value="Legumain"/>
    <property type="match status" value="1"/>
</dbReference>
<dbReference type="AlphaFoldDB" id="A0AAV3YT88"/>
<comment type="caution">
    <text evidence="4">The sequence shown here is derived from an EMBL/GenBank/DDBJ whole genome shotgun (WGS) entry which is preliminary data.</text>
</comment>
<dbReference type="EMBL" id="BLXT01001496">
    <property type="protein sequence ID" value="GFN86161.1"/>
    <property type="molecule type" value="Genomic_DNA"/>
</dbReference>
<name>A0AAV3YT88_9GAST</name>
<keyword evidence="5" id="KW-1185">Reference proteome</keyword>
<evidence type="ECO:0000313" key="4">
    <source>
        <dbReference type="EMBL" id="GFN86161.1"/>
    </source>
</evidence>
<dbReference type="Proteomes" id="UP000735302">
    <property type="component" value="Unassembled WGS sequence"/>
</dbReference>
<protein>
    <submittedName>
        <fullName evidence="4">Legumain</fullName>
    </submittedName>
</protein>
<evidence type="ECO:0000256" key="2">
    <source>
        <dbReference type="PIRSR" id="PIRSR019663-1"/>
    </source>
</evidence>
<gene>
    <name evidence="4" type="ORF">PoB_001266700</name>
</gene>